<dbReference type="AlphaFoldDB" id="A2FEL8"/>
<evidence type="ECO:0000313" key="2">
    <source>
        <dbReference type="Proteomes" id="UP000001542"/>
    </source>
</evidence>
<dbReference type="STRING" id="5722.A2FEL8"/>
<dbReference type="KEGG" id="tva:4754420"/>
<proteinExistence type="predicted"/>
<dbReference type="EMBL" id="DS113749">
    <property type="protein sequence ID" value="EAX96647.1"/>
    <property type="molecule type" value="Genomic_DNA"/>
</dbReference>
<dbReference type="VEuPathDB" id="TrichDB:TVAG_023470"/>
<reference evidence="1" key="2">
    <citation type="journal article" date="2007" name="Science">
        <title>Draft genome sequence of the sexually transmitted pathogen Trichomonas vaginalis.</title>
        <authorList>
            <person name="Carlton J.M."/>
            <person name="Hirt R.P."/>
            <person name="Silva J.C."/>
            <person name="Delcher A.L."/>
            <person name="Schatz M."/>
            <person name="Zhao Q."/>
            <person name="Wortman J.R."/>
            <person name="Bidwell S.L."/>
            <person name="Alsmark U.C.M."/>
            <person name="Besteiro S."/>
            <person name="Sicheritz-Ponten T."/>
            <person name="Noel C.J."/>
            <person name="Dacks J.B."/>
            <person name="Foster P.G."/>
            <person name="Simillion C."/>
            <person name="Van de Peer Y."/>
            <person name="Miranda-Saavedra D."/>
            <person name="Barton G.J."/>
            <person name="Westrop G.D."/>
            <person name="Mueller S."/>
            <person name="Dessi D."/>
            <person name="Fiori P.L."/>
            <person name="Ren Q."/>
            <person name="Paulsen I."/>
            <person name="Zhang H."/>
            <person name="Bastida-Corcuera F.D."/>
            <person name="Simoes-Barbosa A."/>
            <person name="Brown M.T."/>
            <person name="Hayes R.D."/>
            <person name="Mukherjee M."/>
            <person name="Okumura C.Y."/>
            <person name="Schneider R."/>
            <person name="Smith A.J."/>
            <person name="Vanacova S."/>
            <person name="Villalvazo M."/>
            <person name="Haas B.J."/>
            <person name="Pertea M."/>
            <person name="Feldblyum T.V."/>
            <person name="Utterback T.R."/>
            <person name="Shu C.L."/>
            <person name="Osoegawa K."/>
            <person name="de Jong P.J."/>
            <person name="Hrdy I."/>
            <person name="Horvathova L."/>
            <person name="Zubacova Z."/>
            <person name="Dolezal P."/>
            <person name="Malik S.B."/>
            <person name="Logsdon J.M. Jr."/>
            <person name="Henze K."/>
            <person name="Gupta A."/>
            <person name="Wang C.C."/>
            <person name="Dunne R.L."/>
            <person name="Upcroft J.A."/>
            <person name="Upcroft P."/>
            <person name="White O."/>
            <person name="Salzberg S.L."/>
            <person name="Tang P."/>
            <person name="Chiu C.-H."/>
            <person name="Lee Y.-S."/>
            <person name="Embley T.M."/>
            <person name="Coombs G.H."/>
            <person name="Mottram J.C."/>
            <person name="Tachezy J."/>
            <person name="Fraser-Liggett C.M."/>
            <person name="Johnson P.J."/>
        </authorList>
    </citation>
    <scope>NUCLEOTIDE SEQUENCE [LARGE SCALE GENOMIC DNA]</scope>
    <source>
        <strain evidence="1">G3</strain>
    </source>
</reference>
<keyword evidence="2" id="KW-1185">Reference proteome</keyword>
<protein>
    <submittedName>
        <fullName evidence="1">Uncharacterized protein</fullName>
    </submittedName>
</protein>
<dbReference type="InParanoid" id="A2FEL8"/>
<dbReference type="InterPro" id="IPR016024">
    <property type="entry name" value="ARM-type_fold"/>
</dbReference>
<sequence length="1185" mass="136214">MSDELKKRLVDDLSNYSGYLTKSDVRPFAIAALAQINSPDFSVPIKTGESAVIKAIDAIIKSKNYKLQSEYTVSLLCDLVSGGFFGLIAINESLQILESVSLVSSQLIALKIIQFSANLIPYIYKDSTSLFSIFSIMLKMLSHKIPLIQNTAFATLQQMLSSLFDLIQKYEGELPKRLLKSLSSLTPEKLSKPLNALTYIILSDFRNMLNEKPTQHIHVSEINQSKLINLFNTILSNNSVYFKSEKQFLEIIDSSIQLPMTNKVYLSLYLTFINFYIDSLPQTAIAIYSHFLSECNPDSQYTNSLLFFRSVYSVSSQFLNNFIKYCDTTFSLSSALIESLSRFSNHINLASTVDISANKNFDFNLNGQMTLEVATKIAIEIAIIFTSMPGEFIDQQWNKIFLLILEGFCICSLETSQHILASFNKLLDNLYSSRNSEAIYLIIKIFSDLVTDSTEEDENQLVKDAKTLINARKQNSQFSSKKDLMNSLFIRLFESNSKLISSHYDLIFKSFSIFPTIGIETKKTQELSIEDINQIIKCLIKDDECYLKLLSKVYRSNIQRFDEIWQNSILQYKSDEKSIPALSEIAIVSIDSEFPVLSSKICSEFLETDFSEETDIYKRQLLEYLSTKLQSPPHPPNEAWPFIIKLFSPRKCNTHESINIAFSGFSFIVKNLLKEVPDCDLSAIIESNFGFVNQKLEINISLSAIDNLWTLTPRMADNDDLWISIFSNLFLYLTDDRPDVGTAAINTCFNLISSNEKIISDKTFDYLLTECIIKLLESETSFKDNQNVWQAISQMFIDIAHCAIAFWYRFEANNLFIEKFWYLISDKVKLFCFDCTNEEFVLDSLQFFGEVFSCEKINQKIRTKIGNSFNEILSLLMEKFDEKSLCIQLFGRYFSQNIDKVKEFLTIDNCKSWCETIKKSCILMHSEKTTQQSVSKILDTIPKIMPLDEGVMWYLIDILALSLKETPYEKVKESIIDCFKLIAEQMEDEKLSFYIRHVSPCFQYICSGPVVDHFVSRHPILTFSETEVYFSVLSQSRAGDTNKRISYLIDLFPNVSTEKQIEFIKVCNNSNSLKLIWSKYCEPELDDFDIKLCMNVFEVTFETLCSMMSDFIDDEDEMVDFLSFVVSHHAYPKKVGNNENCQTWHLIKFVPKLINLLTDDRKRVAKLAQELLMRVNKDLKTILGK</sequence>
<name>A2FEL8_TRIV3</name>
<evidence type="ECO:0000313" key="1">
    <source>
        <dbReference type="EMBL" id="EAX96647.1"/>
    </source>
</evidence>
<dbReference type="Proteomes" id="UP000001542">
    <property type="component" value="Unassembled WGS sequence"/>
</dbReference>
<dbReference type="RefSeq" id="XP_001309577.1">
    <property type="nucleotide sequence ID" value="XM_001309576.1"/>
</dbReference>
<dbReference type="OrthoDB" id="294853at2759"/>
<dbReference type="VEuPathDB" id="TrichDB:TVAGG3_0849870"/>
<gene>
    <name evidence="1" type="ORF">TVAG_023470</name>
</gene>
<accession>A2FEL8</accession>
<dbReference type="SUPFAM" id="SSF48371">
    <property type="entry name" value="ARM repeat"/>
    <property type="match status" value="2"/>
</dbReference>
<reference evidence="1" key="1">
    <citation type="submission" date="2006-10" db="EMBL/GenBank/DDBJ databases">
        <authorList>
            <person name="Amadeo P."/>
            <person name="Zhao Q."/>
            <person name="Wortman J."/>
            <person name="Fraser-Liggett C."/>
            <person name="Carlton J."/>
        </authorList>
    </citation>
    <scope>NUCLEOTIDE SEQUENCE</scope>
    <source>
        <strain evidence="1">G3</strain>
    </source>
</reference>
<organism evidence="1 2">
    <name type="scientific">Trichomonas vaginalis (strain ATCC PRA-98 / G3)</name>
    <dbReference type="NCBI Taxonomy" id="412133"/>
    <lineage>
        <taxon>Eukaryota</taxon>
        <taxon>Metamonada</taxon>
        <taxon>Parabasalia</taxon>
        <taxon>Trichomonadida</taxon>
        <taxon>Trichomonadidae</taxon>
        <taxon>Trichomonas</taxon>
    </lineage>
</organism>